<evidence type="ECO:0000313" key="9">
    <source>
        <dbReference type="Proteomes" id="UP000440304"/>
    </source>
</evidence>
<organism evidence="8 9">
    <name type="scientific">Shinella zoogloeoides</name>
    <name type="common">Crabtreella saccharophila</name>
    <dbReference type="NCBI Taxonomy" id="352475"/>
    <lineage>
        <taxon>Bacteria</taxon>
        <taxon>Pseudomonadati</taxon>
        <taxon>Pseudomonadota</taxon>
        <taxon>Alphaproteobacteria</taxon>
        <taxon>Hyphomicrobiales</taxon>
        <taxon>Rhizobiaceae</taxon>
        <taxon>Shinella</taxon>
    </lineage>
</organism>
<comment type="caution">
    <text evidence="8">The sequence shown here is derived from an EMBL/GenBank/DDBJ whole genome shotgun (WGS) entry which is preliminary data.</text>
</comment>
<evidence type="ECO:0000313" key="8">
    <source>
        <dbReference type="EMBL" id="MXN99531.1"/>
    </source>
</evidence>
<feature type="chain" id="PRO_5026860437" evidence="6">
    <location>
        <begin position="27"/>
        <end position="233"/>
    </location>
</feature>
<evidence type="ECO:0000256" key="3">
    <source>
        <dbReference type="ARBA" id="ARBA00023136"/>
    </source>
</evidence>
<evidence type="ECO:0000256" key="4">
    <source>
        <dbReference type="ARBA" id="ARBA00023237"/>
    </source>
</evidence>
<accession>A0A6N8T8C8</accession>
<protein>
    <submittedName>
        <fullName evidence="8">Outer membrane beta-barrel protein</fullName>
    </submittedName>
</protein>
<reference evidence="8 9" key="1">
    <citation type="submission" date="2019-12" db="EMBL/GenBank/DDBJ databases">
        <title>Shinella granuli gen. nov., sp. nov., and proposal of the reclassification of Zoogloea ramigera ATCC 19623 as Shinella zoogloeoides sp. nov.</title>
        <authorList>
            <person name="Gao J."/>
        </authorList>
    </citation>
    <scope>NUCLEOTIDE SEQUENCE [LARGE SCALE GENOMIC DNA]</scope>
    <source>
        <strain evidence="8 9">DSM 287</strain>
    </source>
</reference>
<dbReference type="Pfam" id="PF13505">
    <property type="entry name" value="OMP_b-brl"/>
    <property type="match status" value="1"/>
</dbReference>
<feature type="domain" description="Outer membrane protein beta-barrel" evidence="7">
    <location>
        <begin position="12"/>
        <end position="233"/>
    </location>
</feature>
<feature type="signal peptide" evidence="6">
    <location>
        <begin position="1"/>
        <end position="26"/>
    </location>
</feature>
<comment type="similarity">
    <text evidence="5">Belongs to the Omp25/RopB family.</text>
</comment>
<comment type="subcellular location">
    <subcellularLocation>
        <location evidence="1">Cell outer membrane</location>
    </subcellularLocation>
</comment>
<dbReference type="InterPro" id="IPR011250">
    <property type="entry name" value="OMP/PagP_B-barrel"/>
</dbReference>
<dbReference type="EMBL" id="WUML01000002">
    <property type="protein sequence ID" value="MXN99531.1"/>
    <property type="molecule type" value="Genomic_DNA"/>
</dbReference>
<dbReference type="GO" id="GO:0009279">
    <property type="term" value="C:cell outer membrane"/>
    <property type="evidence" value="ECO:0007669"/>
    <property type="project" value="UniProtKB-SubCell"/>
</dbReference>
<proteinExistence type="inferred from homology"/>
<dbReference type="RefSeq" id="WP_160784932.1">
    <property type="nucleotide sequence ID" value="NZ_CP086610.1"/>
</dbReference>
<keyword evidence="4" id="KW-0998">Cell outer membrane</keyword>
<dbReference type="Proteomes" id="UP000440304">
    <property type="component" value="Unassembled WGS sequence"/>
</dbReference>
<dbReference type="AlphaFoldDB" id="A0A6N8T8C8"/>
<dbReference type="SUPFAM" id="SSF56925">
    <property type="entry name" value="OMPA-like"/>
    <property type="match status" value="1"/>
</dbReference>
<dbReference type="Gene3D" id="2.40.160.20">
    <property type="match status" value="1"/>
</dbReference>
<evidence type="ECO:0000256" key="6">
    <source>
        <dbReference type="SAM" id="SignalP"/>
    </source>
</evidence>
<dbReference type="NCBIfam" id="TIGR01414">
    <property type="entry name" value="autotrans_barl"/>
    <property type="match status" value="1"/>
</dbReference>
<dbReference type="InterPro" id="IPR006315">
    <property type="entry name" value="OM_autotransptr_brl_dom"/>
</dbReference>
<gene>
    <name evidence="8" type="ORF">GR156_04415</name>
</gene>
<evidence type="ECO:0000259" key="7">
    <source>
        <dbReference type="Pfam" id="PF13505"/>
    </source>
</evidence>
<dbReference type="InterPro" id="IPR051692">
    <property type="entry name" value="OMP-like"/>
</dbReference>
<dbReference type="InterPro" id="IPR027385">
    <property type="entry name" value="Beta-barrel_OMP"/>
</dbReference>
<evidence type="ECO:0000256" key="2">
    <source>
        <dbReference type="ARBA" id="ARBA00022729"/>
    </source>
</evidence>
<sequence>MLSLKCFIGSSVLATAALLSITPAAAEDWSGFYLGVHGGGAWSPSSYDHVETLGVGGSEDNREFFSTDGSSVAGGFQAGVQQQFDQFVLGVEGFYTLLDAKDSSQTDLNGIPRTRETRLNDYWGAAARVGYNLDNAMPYLKVGYAGTTLDYVNTRIADNVVVGESSNKVGGVLLGAGVDFALTKNWTVGADYSFTKFNVGSQQQTRDGAAVAAYNDDNDVKLHLVTIRLNYKF</sequence>
<dbReference type="OrthoDB" id="9815357at2"/>
<keyword evidence="2 6" id="KW-0732">Signal</keyword>
<evidence type="ECO:0000256" key="1">
    <source>
        <dbReference type="ARBA" id="ARBA00004442"/>
    </source>
</evidence>
<dbReference type="PANTHER" id="PTHR34001:SF3">
    <property type="entry name" value="BLL7405 PROTEIN"/>
    <property type="match status" value="1"/>
</dbReference>
<dbReference type="PANTHER" id="PTHR34001">
    <property type="entry name" value="BLL7405 PROTEIN"/>
    <property type="match status" value="1"/>
</dbReference>
<keyword evidence="3" id="KW-0472">Membrane</keyword>
<name>A0A6N8T8C8_SHIZO</name>
<evidence type="ECO:0000256" key="5">
    <source>
        <dbReference type="ARBA" id="ARBA00038306"/>
    </source>
</evidence>